<gene>
    <name evidence="1" type="ORF">NE535_17230</name>
</gene>
<accession>A0A9X3AR44</accession>
<evidence type="ECO:0000313" key="1">
    <source>
        <dbReference type="EMBL" id="MCT7943502.1"/>
    </source>
</evidence>
<dbReference type="AlphaFoldDB" id="A0A9X3AR44"/>
<comment type="caution">
    <text evidence="1">The sequence shown here is derived from an EMBL/GenBank/DDBJ whole genome shotgun (WGS) entry which is preliminary data.</text>
</comment>
<dbReference type="InterPro" id="IPR025735">
    <property type="entry name" value="RHIM"/>
</dbReference>
<keyword evidence="2" id="KW-1185">Reference proteome</keyword>
<dbReference type="RefSeq" id="WP_261299833.1">
    <property type="nucleotide sequence ID" value="NZ_JAMTCD010000033.1"/>
</dbReference>
<dbReference type="Proteomes" id="UP001155546">
    <property type="component" value="Unassembled WGS sequence"/>
</dbReference>
<organism evidence="1 2">
    <name type="scientific">Shewanella holmiensis</name>
    <dbReference type="NCBI Taxonomy" id="2952222"/>
    <lineage>
        <taxon>Bacteria</taxon>
        <taxon>Pseudomonadati</taxon>
        <taxon>Pseudomonadota</taxon>
        <taxon>Gammaproteobacteria</taxon>
        <taxon>Alteromonadales</taxon>
        <taxon>Shewanellaceae</taxon>
        <taxon>Shewanella</taxon>
    </lineage>
</organism>
<dbReference type="Pfam" id="PF12721">
    <property type="entry name" value="RHIM"/>
    <property type="match status" value="1"/>
</dbReference>
<dbReference type="EMBL" id="JAMTCD010000033">
    <property type="protein sequence ID" value="MCT7943502.1"/>
    <property type="molecule type" value="Genomic_DNA"/>
</dbReference>
<proteinExistence type="predicted"/>
<name>A0A9X3AR44_9GAMM</name>
<reference evidence="1" key="1">
    <citation type="journal article" date="2023" name="Int. J. Syst. Evol. Microbiol.">
        <title>&lt;i&gt;Shewanella septentrionalis&lt;/i&gt; sp. nov. and &lt;i&gt;Shewanella holmiensis&lt;/i&gt; sp. nov., isolated from Baltic Sea water and sediments.</title>
        <authorList>
            <person name="Martin-Rodriguez A.J."/>
            <person name="Thorell K."/>
            <person name="Joffre E."/>
            <person name="Jensie-Markopoulos S."/>
            <person name="Moore E.R.B."/>
            <person name="Sjoling A."/>
        </authorList>
    </citation>
    <scope>NUCLEOTIDE SEQUENCE</scope>
    <source>
        <strain evidence="1">SP1S2-7</strain>
    </source>
</reference>
<sequence>MNPFASLQNDTVYIESSNGERSVAYKTAIGTQGGLSATIFEKALDVEEGWKLMRVLPNGKEESYTILETNYNAGLHSIPASWKLKLKKDSSLLNKPPVHKNTTINISNSQGIQVGDHNTQNIETGLKELVERINSSDINDSEKQEAKSALRKLMDNPVVAGVLGGATSGILGLLGG</sequence>
<evidence type="ECO:0000313" key="2">
    <source>
        <dbReference type="Proteomes" id="UP001155546"/>
    </source>
</evidence>
<protein>
    <submittedName>
        <fullName evidence="1">Uncharacterized protein</fullName>
    </submittedName>
</protein>